<comment type="caution">
    <text evidence="2">The sequence shown here is derived from an EMBL/GenBank/DDBJ whole genome shotgun (WGS) entry which is preliminary data.</text>
</comment>
<keyword evidence="3" id="KW-1185">Reference proteome</keyword>
<dbReference type="RefSeq" id="WP_210802361.1">
    <property type="nucleotide sequence ID" value="NZ_JAGQDE010000009.1"/>
</dbReference>
<reference evidence="2" key="1">
    <citation type="submission" date="2021-04" db="EMBL/GenBank/DDBJ databases">
        <title>The genome sequence of Ideonella sp. 4Y11.</title>
        <authorList>
            <person name="Liu Y."/>
        </authorList>
    </citation>
    <scope>NUCLEOTIDE SEQUENCE</scope>
    <source>
        <strain evidence="2">4Y11</strain>
    </source>
</reference>
<organism evidence="2 3">
    <name type="scientific">Ideonella aquatica</name>
    <dbReference type="NCBI Taxonomy" id="2824119"/>
    <lineage>
        <taxon>Bacteria</taxon>
        <taxon>Pseudomonadati</taxon>
        <taxon>Pseudomonadota</taxon>
        <taxon>Betaproteobacteria</taxon>
        <taxon>Burkholderiales</taxon>
        <taxon>Sphaerotilaceae</taxon>
        <taxon>Ideonella</taxon>
    </lineage>
</organism>
<evidence type="ECO:0000313" key="2">
    <source>
        <dbReference type="EMBL" id="MBQ0959688.1"/>
    </source>
</evidence>
<sequence>MTKLVVRGVITRVAFLCSCGGDGPIVAALGVISTGARSGRRPPRGRRVAGHRSALG</sequence>
<dbReference type="InterPro" id="IPR017756">
    <property type="entry name" value="TM_Gly-Cys-Arg_CS"/>
</dbReference>
<dbReference type="NCBIfam" id="TIGR03382">
    <property type="entry name" value="GC_trans_RRR"/>
    <property type="match status" value="1"/>
</dbReference>
<proteinExistence type="predicted"/>
<dbReference type="Proteomes" id="UP000678374">
    <property type="component" value="Unassembled WGS sequence"/>
</dbReference>
<feature type="compositionally biased region" description="Basic residues" evidence="1">
    <location>
        <begin position="38"/>
        <end position="50"/>
    </location>
</feature>
<name>A0A940YGC4_9BURK</name>
<protein>
    <submittedName>
        <fullName evidence="2">Uncharacterized protein</fullName>
    </submittedName>
</protein>
<gene>
    <name evidence="2" type="ORF">KAK06_12090</name>
</gene>
<dbReference type="AlphaFoldDB" id="A0A940YGC4"/>
<evidence type="ECO:0000256" key="1">
    <source>
        <dbReference type="SAM" id="MobiDB-lite"/>
    </source>
</evidence>
<dbReference type="EMBL" id="JAGQDE010000009">
    <property type="protein sequence ID" value="MBQ0959688.1"/>
    <property type="molecule type" value="Genomic_DNA"/>
</dbReference>
<accession>A0A940YGC4</accession>
<feature type="region of interest" description="Disordered" evidence="1">
    <location>
        <begin position="35"/>
        <end position="56"/>
    </location>
</feature>
<evidence type="ECO:0000313" key="3">
    <source>
        <dbReference type="Proteomes" id="UP000678374"/>
    </source>
</evidence>